<dbReference type="Proteomes" id="UP000053937">
    <property type="component" value="Unassembled WGS sequence"/>
</dbReference>
<reference evidence="2 3" key="1">
    <citation type="submission" date="2015-10" db="EMBL/GenBank/DDBJ databases">
        <title>Draft Genome Sequence of Chlorobium limicola strain Frasassi Growing under Artificial Lighting in the Frasassi Cave System.</title>
        <authorList>
            <person name="Mansor M."/>
            <person name="Macalady J."/>
        </authorList>
    </citation>
    <scope>NUCLEOTIDE SEQUENCE [LARGE SCALE GENOMIC DNA]</scope>
    <source>
        <strain evidence="2 3">Frasassi</strain>
    </source>
</reference>
<proteinExistence type="predicted"/>
<dbReference type="EMBL" id="LMBR01000154">
    <property type="protein sequence ID" value="KUL26579.1"/>
    <property type="molecule type" value="Genomic_DNA"/>
</dbReference>
<keyword evidence="3" id="KW-1185">Reference proteome</keyword>
<feature type="region of interest" description="Disordered" evidence="1">
    <location>
        <begin position="1"/>
        <end position="47"/>
    </location>
</feature>
<dbReference type="AlphaFoldDB" id="A0A101JGZ5"/>
<name>A0A101JGZ5_CHLLI</name>
<evidence type="ECO:0000313" key="3">
    <source>
        <dbReference type="Proteomes" id="UP000053937"/>
    </source>
</evidence>
<protein>
    <submittedName>
        <fullName evidence="2">Uncharacterized protein</fullName>
    </submittedName>
</protein>
<sequence>MVRNDIKKAGKPARAIEQPLHAHTKNALPRSHSAESLNGKVRRKKQQELSAVIQLRLPPGHSLTGQQAGCCKPSAEFMHTGLKT</sequence>
<evidence type="ECO:0000256" key="1">
    <source>
        <dbReference type="SAM" id="MobiDB-lite"/>
    </source>
</evidence>
<gene>
    <name evidence="2" type="ORF">ASB62_06395</name>
</gene>
<comment type="caution">
    <text evidence="2">The sequence shown here is derived from an EMBL/GenBank/DDBJ whole genome shotgun (WGS) entry which is preliminary data.</text>
</comment>
<organism evidence="2 3">
    <name type="scientific">Chlorobium limicola</name>
    <dbReference type="NCBI Taxonomy" id="1092"/>
    <lineage>
        <taxon>Bacteria</taxon>
        <taxon>Pseudomonadati</taxon>
        <taxon>Chlorobiota</taxon>
        <taxon>Chlorobiia</taxon>
        <taxon>Chlorobiales</taxon>
        <taxon>Chlorobiaceae</taxon>
        <taxon>Chlorobium/Pelodictyon group</taxon>
        <taxon>Chlorobium</taxon>
    </lineage>
</organism>
<evidence type="ECO:0000313" key="2">
    <source>
        <dbReference type="EMBL" id="KUL26579.1"/>
    </source>
</evidence>
<accession>A0A101JGZ5</accession>